<proteinExistence type="predicted"/>
<sequence>MAVQVKEMTCYTCKHFKEGYYKYYTHDNRMVECYRSGCQKQFNCPNHNIDSECIHWESRKGALG</sequence>
<protein>
    <submittedName>
        <fullName evidence="1">Uncharacterized protein</fullName>
    </submittedName>
</protein>
<evidence type="ECO:0000313" key="1">
    <source>
        <dbReference type="EMBL" id="MBC8580888.1"/>
    </source>
</evidence>
<accession>A0A926EIH8</accession>
<evidence type="ECO:0000313" key="2">
    <source>
        <dbReference type="Proteomes" id="UP000655830"/>
    </source>
</evidence>
<gene>
    <name evidence="1" type="ORF">H8718_15320</name>
</gene>
<name>A0A926EIH8_9FIRM</name>
<dbReference type="EMBL" id="JACRSY010000030">
    <property type="protein sequence ID" value="MBC8580888.1"/>
    <property type="molecule type" value="Genomic_DNA"/>
</dbReference>
<dbReference type="RefSeq" id="WP_177672096.1">
    <property type="nucleotide sequence ID" value="NZ_JACRSY010000030.1"/>
</dbReference>
<comment type="caution">
    <text evidence="1">The sequence shown here is derived from an EMBL/GenBank/DDBJ whole genome shotgun (WGS) entry which is preliminary data.</text>
</comment>
<dbReference type="Proteomes" id="UP000655830">
    <property type="component" value="Unassembled WGS sequence"/>
</dbReference>
<organism evidence="1 2">
    <name type="scientific">Zhenhengia yiwuensis</name>
    <dbReference type="NCBI Taxonomy" id="2763666"/>
    <lineage>
        <taxon>Bacteria</taxon>
        <taxon>Bacillati</taxon>
        <taxon>Bacillota</taxon>
        <taxon>Clostridia</taxon>
        <taxon>Lachnospirales</taxon>
        <taxon>Lachnospiraceae</taxon>
        <taxon>Zhenhengia</taxon>
    </lineage>
</organism>
<keyword evidence="2" id="KW-1185">Reference proteome</keyword>
<dbReference type="AlphaFoldDB" id="A0A926EIH8"/>
<reference evidence="1" key="1">
    <citation type="submission" date="2020-08" db="EMBL/GenBank/DDBJ databases">
        <title>Genome public.</title>
        <authorList>
            <person name="Liu C."/>
            <person name="Sun Q."/>
        </authorList>
    </citation>
    <scope>NUCLEOTIDE SEQUENCE</scope>
    <source>
        <strain evidence="1">NSJ-12</strain>
    </source>
</reference>